<gene>
    <name evidence="2" type="ORF">JX265_010254</name>
</gene>
<dbReference type="EMBL" id="JAFIMR010000033">
    <property type="protein sequence ID" value="KAI1859805.1"/>
    <property type="molecule type" value="Genomic_DNA"/>
</dbReference>
<comment type="caution">
    <text evidence="2">The sequence shown here is derived from an EMBL/GenBank/DDBJ whole genome shotgun (WGS) entry which is preliminary data.</text>
</comment>
<evidence type="ECO:0000256" key="1">
    <source>
        <dbReference type="SAM" id="MobiDB-lite"/>
    </source>
</evidence>
<dbReference type="Proteomes" id="UP000829685">
    <property type="component" value="Unassembled WGS sequence"/>
</dbReference>
<reference evidence="2" key="1">
    <citation type="submission" date="2021-03" db="EMBL/GenBank/DDBJ databases">
        <title>Revisited historic fungal species revealed as producer of novel bioactive compounds through whole genome sequencing and comparative genomics.</title>
        <authorList>
            <person name="Vignolle G.A."/>
            <person name="Hochenegger N."/>
            <person name="Mach R.L."/>
            <person name="Mach-Aigner A.R."/>
            <person name="Javad Rahimi M."/>
            <person name="Salim K.A."/>
            <person name="Chan C.M."/>
            <person name="Lim L.B.L."/>
            <person name="Cai F."/>
            <person name="Druzhinina I.S."/>
            <person name="U'Ren J.M."/>
            <person name="Derntl C."/>
        </authorList>
    </citation>
    <scope>NUCLEOTIDE SEQUENCE</scope>
    <source>
        <strain evidence="2">TUCIM 5799</strain>
    </source>
</reference>
<sequence>MQVPSCLLFGLARPQQSIPGPEVDLRSGAAEEPFPAQPPEGIQPFVEPRAPTESNMYDWAAMGPKKHPVLGMIADKADERLHSLRQSDKMPIPENLTTPSSEATWGSPRDSQRLPSAACEWPAATRR</sequence>
<keyword evidence="3" id="KW-1185">Reference proteome</keyword>
<feature type="region of interest" description="Disordered" evidence="1">
    <location>
        <begin position="80"/>
        <end position="127"/>
    </location>
</feature>
<dbReference type="AlphaFoldDB" id="A0A9P9WED4"/>
<protein>
    <submittedName>
        <fullName evidence="2">Uncharacterized protein</fullName>
    </submittedName>
</protein>
<organism evidence="2 3">
    <name type="scientific">Neoarthrinium moseri</name>
    <dbReference type="NCBI Taxonomy" id="1658444"/>
    <lineage>
        <taxon>Eukaryota</taxon>
        <taxon>Fungi</taxon>
        <taxon>Dikarya</taxon>
        <taxon>Ascomycota</taxon>
        <taxon>Pezizomycotina</taxon>
        <taxon>Sordariomycetes</taxon>
        <taxon>Xylariomycetidae</taxon>
        <taxon>Amphisphaeriales</taxon>
        <taxon>Apiosporaceae</taxon>
        <taxon>Neoarthrinium</taxon>
    </lineage>
</organism>
<name>A0A9P9WED4_9PEZI</name>
<feature type="compositionally biased region" description="Polar residues" evidence="1">
    <location>
        <begin position="95"/>
        <end position="104"/>
    </location>
</feature>
<accession>A0A9P9WED4</accession>
<feature type="region of interest" description="Disordered" evidence="1">
    <location>
        <begin position="14"/>
        <end position="49"/>
    </location>
</feature>
<evidence type="ECO:0000313" key="3">
    <source>
        <dbReference type="Proteomes" id="UP000829685"/>
    </source>
</evidence>
<evidence type="ECO:0000313" key="2">
    <source>
        <dbReference type="EMBL" id="KAI1859805.1"/>
    </source>
</evidence>
<proteinExistence type="predicted"/>